<dbReference type="AlphaFoldDB" id="U2NMI5"/>
<dbReference type="Gene3D" id="3.20.20.70">
    <property type="entry name" value="Aldolase class I"/>
    <property type="match status" value="1"/>
</dbReference>
<dbReference type="FunFam" id="3.20.20.70:FF:000004">
    <property type="entry name" value="Ribulose-phosphate 3-epimerase"/>
    <property type="match status" value="1"/>
</dbReference>
<dbReference type="OrthoDB" id="1645589at2"/>
<name>U2NMI5_9CLOT</name>
<comment type="cofactor">
    <cofactor evidence="2">
        <name>Mn(2+)</name>
        <dbReference type="ChEBI" id="CHEBI:29035"/>
    </cofactor>
</comment>
<dbReference type="InterPro" id="IPR000056">
    <property type="entry name" value="Ribul_P_3_epim-like"/>
</dbReference>
<keyword evidence="13" id="KW-0464">Manganese</keyword>
<feature type="binding site" evidence="10 13">
    <location>
        <position position="34"/>
    </location>
    <ligand>
        <name>a divalent metal cation</name>
        <dbReference type="ChEBI" id="CHEBI:60240"/>
    </ligand>
</feature>
<dbReference type="SUPFAM" id="SSF51366">
    <property type="entry name" value="Ribulose-phoshate binding barrel"/>
    <property type="match status" value="1"/>
</dbReference>
<comment type="catalytic activity">
    <reaction evidence="1 10 11">
        <text>D-ribulose 5-phosphate = D-xylulose 5-phosphate</text>
        <dbReference type="Rhea" id="RHEA:13677"/>
        <dbReference type="ChEBI" id="CHEBI:57737"/>
        <dbReference type="ChEBI" id="CHEBI:58121"/>
        <dbReference type="EC" id="5.1.3.1"/>
    </reaction>
</comment>
<protein>
    <recommendedName>
        <fullName evidence="7 10">Ribulose-phosphate 3-epimerase</fullName>
        <ecNumber evidence="7 10">5.1.3.1</ecNumber>
    </recommendedName>
</protein>
<dbReference type="Pfam" id="PF00834">
    <property type="entry name" value="Ribul_P_3_epim"/>
    <property type="match status" value="1"/>
</dbReference>
<comment type="function">
    <text evidence="10">Catalyzes the reversible epimerization of D-ribulose 5-phosphate to D-xylulose 5-phosphate.</text>
</comment>
<evidence type="ECO:0000256" key="14">
    <source>
        <dbReference type="PIRSR" id="PIRSR001461-3"/>
    </source>
</evidence>
<dbReference type="GO" id="GO:0046872">
    <property type="term" value="F:metal ion binding"/>
    <property type="evidence" value="ECO:0007669"/>
    <property type="project" value="UniProtKB-UniRule"/>
</dbReference>
<dbReference type="eggNOG" id="COG0036">
    <property type="taxonomic scope" value="Bacteria"/>
</dbReference>
<evidence type="ECO:0000313" key="16">
    <source>
        <dbReference type="Proteomes" id="UP000016721"/>
    </source>
</evidence>
<evidence type="ECO:0000256" key="11">
    <source>
        <dbReference type="PIRNR" id="PIRNR001461"/>
    </source>
</evidence>
<evidence type="ECO:0000256" key="8">
    <source>
        <dbReference type="ARBA" id="ARBA00022723"/>
    </source>
</evidence>
<evidence type="ECO:0000256" key="6">
    <source>
        <dbReference type="ARBA" id="ARBA00009541"/>
    </source>
</evidence>
<feature type="binding site" evidence="10 13">
    <location>
        <position position="174"/>
    </location>
    <ligand>
        <name>a divalent metal cation</name>
        <dbReference type="ChEBI" id="CHEBI:60240"/>
    </ligand>
</feature>
<evidence type="ECO:0000256" key="2">
    <source>
        <dbReference type="ARBA" id="ARBA00001936"/>
    </source>
</evidence>
<evidence type="ECO:0000256" key="10">
    <source>
        <dbReference type="HAMAP-Rule" id="MF_02227"/>
    </source>
</evidence>
<dbReference type="PANTHER" id="PTHR11749">
    <property type="entry name" value="RIBULOSE-5-PHOSPHATE-3-EPIMERASE"/>
    <property type="match status" value="1"/>
</dbReference>
<proteinExistence type="inferred from homology"/>
<evidence type="ECO:0000256" key="5">
    <source>
        <dbReference type="ARBA" id="ARBA00001954"/>
    </source>
</evidence>
<keyword evidence="9 10" id="KW-0413">Isomerase</keyword>
<evidence type="ECO:0000313" key="15">
    <source>
        <dbReference type="EMBL" id="ERK30378.1"/>
    </source>
</evidence>
<feature type="active site" description="Proton donor" evidence="10 12">
    <location>
        <position position="174"/>
    </location>
</feature>
<dbReference type="GO" id="GO:0005737">
    <property type="term" value="C:cytoplasm"/>
    <property type="evidence" value="ECO:0007669"/>
    <property type="project" value="UniProtKB-ARBA"/>
</dbReference>
<evidence type="ECO:0000256" key="9">
    <source>
        <dbReference type="ARBA" id="ARBA00023235"/>
    </source>
</evidence>
<comment type="caution">
    <text evidence="15">The sequence shown here is derived from an EMBL/GenBank/DDBJ whole genome shotgun (WGS) entry which is preliminary data.</text>
</comment>
<dbReference type="STRING" id="1294142.CINTURNW_2150"/>
<sequence>MVKIAPSILSADFAKLGEDIVAIDKAGADFIHIDVMDGNYVPNISIGLPVIKSIRKYTEKTFDVHLMIEEPGRFIDDFIAVGADLITVHYEADRHVDRTIQYIKSKGIKAGIVLNPGTPVSMIKDLIPALDMVLIMSVNPGFGGQKFIEYSLNKIAEVKELSEKYNKELLIQVDGGIDASNIKKVVDAGANVIVAGSAVFKDGKVEENIAALRKSLK</sequence>
<keyword evidence="10 11" id="KW-0119">Carbohydrate metabolism</keyword>
<dbReference type="InterPro" id="IPR011060">
    <property type="entry name" value="RibuloseP-bd_barrel"/>
</dbReference>
<feature type="binding site" evidence="10 14">
    <location>
        <position position="7"/>
    </location>
    <ligand>
        <name>substrate</name>
    </ligand>
</feature>
<reference evidence="15 16" key="1">
    <citation type="journal article" date="2013" name="Genome Announc.">
        <title>Draft Genome Sequence of the Hydrogen- and Ethanol-Producing Bacterium Clostridium intestinale Strain URNW.</title>
        <authorList>
            <person name="Lal S."/>
            <person name="Ramachandran U."/>
            <person name="Zhang X."/>
            <person name="Sparling R."/>
            <person name="Levin D.B."/>
        </authorList>
    </citation>
    <scope>NUCLEOTIDE SEQUENCE [LARGE SCALE GENOMIC DNA]</scope>
    <source>
        <strain evidence="15 16">URNW</strain>
    </source>
</reference>
<feature type="binding site" evidence="14">
    <location>
        <position position="176"/>
    </location>
    <ligand>
        <name>substrate</name>
    </ligand>
</feature>
<accession>U2NMI5</accession>
<feature type="active site" description="Proton acceptor" evidence="10 12">
    <location>
        <position position="34"/>
    </location>
</feature>
<dbReference type="NCBIfam" id="TIGR01163">
    <property type="entry name" value="rpe"/>
    <property type="match status" value="1"/>
</dbReference>
<comment type="cofactor">
    <cofactor evidence="5">
        <name>Fe(2+)</name>
        <dbReference type="ChEBI" id="CHEBI:29033"/>
    </cofactor>
</comment>
<comment type="similarity">
    <text evidence="6 10 11">Belongs to the ribulose-phosphate 3-epimerase family.</text>
</comment>
<evidence type="ECO:0000256" key="3">
    <source>
        <dbReference type="ARBA" id="ARBA00001941"/>
    </source>
</evidence>
<dbReference type="HOGENOM" id="CLU_054856_2_1_9"/>
<comment type="pathway">
    <text evidence="10">Carbohydrate degradation.</text>
</comment>
<dbReference type="GO" id="GO:0006098">
    <property type="term" value="P:pentose-phosphate shunt"/>
    <property type="evidence" value="ECO:0007669"/>
    <property type="project" value="UniProtKB-UniRule"/>
</dbReference>
<feature type="binding site" evidence="10 13">
    <location>
        <position position="65"/>
    </location>
    <ligand>
        <name>a divalent metal cation</name>
        <dbReference type="ChEBI" id="CHEBI:60240"/>
    </ligand>
</feature>
<dbReference type="NCBIfam" id="NF004076">
    <property type="entry name" value="PRK05581.1-4"/>
    <property type="match status" value="1"/>
</dbReference>
<comment type="cofactor">
    <cofactor evidence="3">
        <name>Co(2+)</name>
        <dbReference type="ChEBI" id="CHEBI:48828"/>
    </cofactor>
</comment>
<feature type="binding site" evidence="10 14">
    <location>
        <position position="65"/>
    </location>
    <ligand>
        <name>substrate</name>
    </ligand>
</feature>
<evidence type="ECO:0000256" key="1">
    <source>
        <dbReference type="ARBA" id="ARBA00001782"/>
    </source>
</evidence>
<keyword evidence="13" id="KW-0862">Zinc</keyword>
<feature type="binding site" evidence="10 13">
    <location>
        <position position="32"/>
    </location>
    <ligand>
        <name>a divalent metal cation</name>
        <dbReference type="ChEBI" id="CHEBI:60240"/>
    </ligand>
</feature>
<dbReference type="GO" id="GO:0019323">
    <property type="term" value="P:pentose catabolic process"/>
    <property type="evidence" value="ECO:0007669"/>
    <property type="project" value="UniProtKB-UniRule"/>
</dbReference>
<evidence type="ECO:0000256" key="13">
    <source>
        <dbReference type="PIRSR" id="PIRSR001461-2"/>
    </source>
</evidence>
<dbReference type="HAMAP" id="MF_02227">
    <property type="entry name" value="RPE"/>
    <property type="match status" value="1"/>
</dbReference>
<feature type="binding site" evidence="10 14">
    <location>
        <begin position="196"/>
        <end position="197"/>
    </location>
    <ligand>
        <name>substrate</name>
    </ligand>
</feature>
<dbReference type="PROSITE" id="PS01086">
    <property type="entry name" value="RIBUL_P_3_EPIMER_2"/>
    <property type="match status" value="1"/>
</dbReference>
<keyword evidence="16" id="KW-1185">Reference proteome</keyword>
<dbReference type="PIRSF" id="PIRSF001461">
    <property type="entry name" value="RPE"/>
    <property type="match status" value="1"/>
</dbReference>
<keyword evidence="13" id="KW-0170">Cobalt</keyword>
<dbReference type="GO" id="GO:0004750">
    <property type="term" value="F:D-ribulose-phosphate 3-epimerase activity"/>
    <property type="evidence" value="ECO:0007669"/>
    <property type="project" value="UniProtKB-UniRule"/>
</dbReference>
<dbReference type="PROSITE" id="PS01085">
    <property type="entry name" value="RIBUL_P_3_EPIMER_1"/>
    <property type="match status" value="1"/>
</dbReference>
<gene>
    <name evidence="10" type="primary">rpe</name>
    <name evidence="15" type="ORF">CINTURNW_2150</name>
</gene>
<dbReference type="InterPro" id="IPR026019">
    <property type="entry name" value="Ribul_P_3_epim"/>
</dbReference>
<dbReference type="PATRIC" id="fig|1294142.3.peg.2206"/>
<dbReference type="CDD" id="cd00429">
    <property type="entry name" value="RPE"/>
    <property type="match status" value="1"/>
</dbReference>
<evidence type="ECO:0000256" key="4">
    <source>
        <dbReference type="ARBA" id="ARBA00001947"/>
    </source>
</evidence>
<feature type="binding site" evidence="10 14">
    <location>
        <begin position="141"/>
        <end position="144"/>
    </location>
    <ligand>
        <name>substrate</name>
    </ligand>
</feature>
<comment type="cofactor">
    <cofactor evidence="10 13">
        <name>a divalent metal cation</name>
        <dbReference type="ChEBI" id="CHEBI:60240"/>
    </cofactor>
    <text evidence="10 13">Binds 1 divalent metal cation per subunit.</text>
</comment>
<dbReference type="EMBL" id="APJA01000012">
    <property type="protein sequence ID" value="ERK30378.1"/>
    <property type="molecule type" value="Genomic_DNA"/>
</dbReference>
<organism evidence="15 16">
    <name type="scientific">Clostridium intestinale URNW</name>
    <dbReference type="NCBI Taxonomy" id="1294142"/>
    <lineage>
        <taxon>Bacteria</taxon>
        <taxon>Bacillati</taxon>
        <taxon>Bacillota</taxon>
        <taxon>Clostridia</taxon>
        <taxon>Eubacteriales</taxon>
        <taxon>Clostridiaceae</taxon>
        <taxon>Clostridium</taxon>
    </lineage>
</organism>
<feature type="binding site" evidence="10">
    <location>
        <begin position="174"/>
        <end position="176"/>
    </location>
    <ligand>
        <name>substrate</name>
    </ligand>
</feature>
<evidence type="ECO:0000256" key="12">
    <source>
        <dbReference type="PIRSR" id="PIRSR001461-1"/>
    </source>
</evidence>
<evidence type="ECO:0000256" key="7">
    <source>
        <dbReference type="ARBA" id="ARBA00013188"/>
    </source>
</evidence>
<dbReference type="InterPro" id="IPR013785">
    <property type="entry name" value="Aldolase_TIM"/>
</dbReference>
<dbReference type="Proteomes" id="UP000016721">
    <property type="component" value="Unassembled WGS sequence"/>
</dbReference>
<comment type="cofactor">
    <cofactor evidence="4">
        <name>Zn(2+)</name>
        <dbReference type="ChEBI" id="CHEBI:29105"/>
    </cofactor>
</comment>
<dbReference type="RefSeq" id="WP_021802149.1">
    <property type="nucleotide sequence ID" value="NZ_KI273145.1"/>
</dbReference>
<dbReference type="EC" id="5.1.3.1" evidence="7 10"/>
<keyword evidence="8 10" id="KW-0479">Metal-binding</keyword>